<dbReference type="eggNOG" id="COG2124">
    <property type="taxonomic scope" value="Bacteria"/>
</dbReference>
<dbReference type="EMBL" id="AP006618">
    <property type="protein sequence ID" value="BAD60490.1"/>
    <property type="molecule type" value="Genomic_DNA"/>
</dbReference>
<dbReference type="AlphaFoldDB" id="Q5YMV1"/>
<dbReference type="HOGENOM" id="CLU_001570_5_1_11"/>
<protein>
    <submittedName>
        <fullName evidence="3">Cytochrome P450 monooxygenase</fullName>
    </submittedName>
</protein>
<dbReference type="SUPFAM" id="SSF48264">
    <property type="entry name" value="Cytochrome P450"/>
    <property type="match status" value="1"/>
</dbReference>
<dbReference type="InterPro" id="IPR001128">
    <property type="entry name" value="Cyt_P450"/>
</dbReference>
<dbReference type="PANTHER" id="PTHR24305">
    <property type="entry name" value="CYTOCHROME P450"/>
    <property type="match status" value="1"/>
</dbReference>
<dbReference type="GO" id="GO:0004497">
    <property type="term" value="F:monooxygenase activity"/>
    <property type="evidence" value="ECO:0007669"/>
    <property type="project" value="UniProtKB-KW"/>
</dbReference>
<dbReference type="PRINTS" id="PR00385">
    <property type="entry name" value="P450"/>
</dbReference>
<dbReference type="GO" id="GO:0020037">
    <property type="term" value="F:heme binding"/>
    <property type="evidence" value="ECO:0007669"/>
    <property type="project" value="InterPro"/>
</dbReference>
<keyword evidence="3" id="KW-0503">Monooxygenase</keyword>
<name>Q5YMV1_NOCFA</name>
<keyword evidence="2" id="KW-0349">Heme</keyword>
<dbReference type="InterPro" id="IPR050121">
    <property type="entry name" value="Cytochrome_P450_monoxygenase"/>
</dbReference>
<keyword evidence="4" id="KW-1185">Reference proteome</keyword>
<dbReference type="Gene3D" id="1.10.630.10">
    <property type="entry name" value="Cytochrome P450"/>
    <property type="match status" value="1"/>
</dbReference>
<feature type="binding site" description="axial binding residue" evidence="2">
    <location>
        <position position="370"/>
    </location>
    <ligand>
        <name>heme</name>
        <dbReference type="ChEBI" id="CHEBI:30413"/>
    </ligand>
    <ligandPart>
        <name>Fe</name>
        <dbReference type="ChEBI" id="CHEBI:18248"/>
    </ligandPart>
</feature>
<proteinExistence type="inferred from homology"/>
<dbReference type="InterPro" id="IPR036396">
    <property type="entry name" value="Cyt_P450_sf"/>
</dbReference>
<keyword evidence="2" id="KW-0408">Iron</keyword>
<dbReference type="InterPro" id="IPR002401">
    <property type="entry name" value="Cyt_P450_E_grp-I"/>
</dbReference>
<dbReference type="Proteomes" id="UP000006820">
    <property type="component" value="Chromosome"/>
</dbReference>
<evidence type="ECO:0000313" key="3">
    <source>
        <dbReference type="EMBL" id="BAD60490.1"/>
    </source>
</evidence>
<dbReference type="PANTHER" id="PTHR24305:SF166">
    <property type="entry name" value="CYTOCHROME P450 12A4, MITOCHONDRIAL-RELATED"/>
    <property type="match status" value="1"/>
</dbReference>
<dbReference type="GO" id="GO:0016705">
    <property type="term" value="F:oxidoreductase activity, acting on paired donors, with incorporation or reduction of molecular oxygen"/>
    <property type="evidence" value="ECO:0007669"/>
    <property type="project" value="InterPro"/>
</dbReference>
<organism evidence="3 4">
    <name type="scientific">Nocardia farcinica (strain IFM 10152)</name>
    <dbReference type="NCBI Taxonomy" id="247156"/>
    <lineage>
        <taxon>Bacteria</taxon>
        <taxon>Bacillati</taxon>
        <taxon>Actinomycetota</taxon>
        <taxon>Actinomycetes</taxon>
        <taxon>Mycobacteriales</taxon>
        <taxon>Nocardiaceae</taxon>
        <taxon>Nocardia</taxon>
    </lineage>
</organism>
<dbReference type="STRING" id="247156.NFA_56380"/>
<reference evidence="3 4" key="1">
    <citation type="journal article" date="2004" name="Proc. Natl. Acad. Sci. U.S.A.">
        <title>The complete genomic sequence of Nocardia farcinica IFM 10152.</title>
        <authorList>
            <person name="Ishikawa J."/>
            <person name="Yamashita A."/>
            <person name="Mikami Y."/>
            <person name="Hoshino Y."/>
            <person name="Kurita H."/>
            <person name="Hotta K."/>
            <person name="Shiba T."/>
            <person name="Hattori M."/>
        </authorList>
    </citation>
    <scope>NUCLEOTIDE SEQUENCE [LARGE SCALE GENOMIC DNA]</scope>
    <source>
        <strain evidence="3 4">IFM 10152</strain>
    </source>
</reference>
<keyword evidence="3" id="KW-0560">Oxidoreductase</keyword>
<evidence type="ECO:0000256" key="1">
    <source>
        <dbReference type="ARBA" id="ARBA00010617"/>
    </source>
</evidence>
<dbReference type="Pfam" id="PF00067">
    <property type="entry name" value="p450"/>
    <property type="match status" value="1"/>
</dbReference>
<gene>
    <name evidence="3" type="ordered locus">NFA_56380</name>
</gene>
<dbReference type="GO" id="GO:0005506">
    <property type="term" value="F:iron ion binding"/>
    <property type="evidence" value="ECO:0007669"/>
    <property type="project" value="InterPro"/>
</dbReference>
<dbReference type="OrthoDB" id="7376058at2"/>
<keyword evidence="2" id="KW-0479">Metal-binding</keyword>
<sequence>MVRGIGMTCEGPVAPGPGMLHAVAAGLDFQRYLRWRRARTGDPFVVGFPGFGTVVFTGSSAGAREVFRLPAHAVRPPRPNPIEPMVGPGSLILAAGERHRADRALLTPVLRAVGPRGYTELIRTAAAEEVARWRPGTRIDARAAARAVALRVILAVVFGADDEARHATYRAAVTDFLTAFSGPLLLVPALRRGCGGRAPWDRFLAARTHLDALIRADVVRRRTRGPSGDLLAALIAAGRTDDELCDQLRTLLVAGHETTATSLVWALYHLHRTPGTLDRVRGEPAWLDAACQETLRLHPPVPIVLRRLCEPRTLFGTPLAAGDTVGVAVPLLHSQPELWPDPWRFRPERFRERGYGPFEFAPYGGGHRRCPGAALAELELRVVLDTVLGAARLRLTPRYRYGPAPRAVPHNIATGPRRGISFTMIG</sequence>
<dbReference type="KEGG" id="nfa:NFA_56380"/>
<comment type="similarity">
    <text evidence="1">Belongs to the cytochrome P450 family.</text>
</comment>
<comment type="cofactor">
    <cofactor evidence="2">
        <name>heme</name>
        <dbReference type="ChEBI" id="CHEBI:30413"/>
    </cofactor>
</comment>
<evidence type="ECO:0000256" key="2">
    <source>
        <dbReference type="PIRSR" id="PIRSR602401-1"/>
    </source>
</evidence>
<evidence type="ECO:0000313" key="4">
    <source>
        <dbReference type="Proteomes" id="UP000006820"/>
    </source>
</evidence>
<dbReference type="PRINTS" id="PR00463">
    <property type="entry name" value="EP450I"/>
</dbReference>
<accession>Q5YMV1</accession>